<dbReference type="HOGENOM" id="CLU_2688809_0_0_1"/>
<sequence>MVVSTEPAGGFSPSISINPVLRSVSIAQVVFYNARPMTGPLRPLAAVPSRHQLSPVDLLMFDARLLALIVTSQR</sequence>
<dbReference type="Proteomes" id="UP000054217">
    <property type="component" value="Unassembled WGS sequence"/>
</dbReference>
<accession>A0A0C3P775</accession>
<reference evidence="2" key="2">
    <citation type="submission" date="2015-01" db="EMBL/GenBank/DDBJ databases">
        <title>Evolutionary Origins and Diversification of the Mycorrhizal Mutualists.</title>
        <authorList>
            <consortium name="DOE Joint Genome Institute"/>
            <consortium name="Mycorrhizal Genomics Consortium"/>
            <person name="Kohler A."/>
            <person name="Kuo A."/>
            <person name="Nagy L.G."/>
            <person name="Floudas D."/>
            <person name="Copeland A."/>
            <person name="Barry K.W."/>
            <person name="Cichocki N."/>
            <person name="Veneault-Fourrey C."/>
            <person name="LaButti K."/>
            <person name="Lindquist E.A."/>
            <person name="Lipzen A."/>
            <person name="Lundell T."/>
            <person name="Morin E."/>
            <person name="Murat C."/>
            <person name="Riley R."/>
            <person name="Ohm R."/>
            <person name="Sun H."/>
            <person name="Tunlid A."/>
            <person name="Henrissat B."/>
            <person name="Grigoriev I.V."/>
            <person name="Hibbett D.S."/>
            <person name="Martin F."/>
        </authorList>
    </citation>
    <scope>NUCLEOTIDE SEQUENCE [LARGE SCALE GENOMIC DNA]</scope>
    <source>
        <strain evidence="2">Marx 270</strain>
    </source>
</reference>
<dbReference type="EMBL" id="KN831976">
    <property type="protein sequence ID" value="KIO03451.1"/>
    <property type="molecule type" value="Genomic_DNA"/>
</dbReference>
<proteinExistence type="predicted"/>
<dbReference type="InParanoid" id="A0A0C3P775"/>
<keyword evidence="2" id="KW-1185">Reference proteome</keyword>
<gene>
    <name evidence="1" type="ORF">M404DRAFT_1001368</name>
</gene>
<reference evidence="1 2" key="1">
    <citation type="submission" date="2014-04" db="EMBL/GenBank/DDBJ databases">
        <authorList>
            <consortium name="DOE Joint Genome Institute"/>
            <person name="Kuo A."/>
            <person name="Kohler A."/>
            <person name="Costa M.D."/>
            <person name="Nagy L.G."/>
            <person name="Floudas D."/>
            <person name="Copeland A."/>
            <person name="Barry K.W."/>
            <person name="Cichocki N."/>
            <person name="Veneault-Fourrey C."/>
            <person name="LaButti K."/>
            <person name="Lindquist E.A."/>
            <person name="Lipzen A."/>
            <person name="Lundell T."/>
            <person name="Morin E."/>
            <person name="Murat C."/>
            <person name="Sun H."/>
            <person name="Tunlid A."/>
            <person name="Henrissat B."/>
            <person name="Grigoriev I.V."/>
            <person name="Hibbett D.S."/>
            <person name="Martin F."/>
            <person name="Nordberg H.P."/>
            <person name="Cantor M.N."/>
            <person name="Hua S.X."/>
        </authorList>
    </citation>
    <scope>NUCLEOTIDE SEQUENCE [LARGE SCALE GENOMIC DNA]</scope>
    <source>
        <strain evidence="1 2">Marx 270</strain>
    </source>
</reference>
<name>A0A0C3P775_PISTI</name>
<evidence type="ECO:0000313" key="2">
    <source>
        <dbReference type="Proteomes" id="UP000054217"/>
    </source>
</evidence>
<evidence type="ECO:0000313" key="1">
    <source>
        <dbReference type="EMBL" id="KIO03451.1"/>
    </source>
</evidence>
<protein>
    <submittedName>
        <fullName evidence="1">Uncharacterized protein</fullName>
    </submittedName>
</protein>
<organism evidence="1 2">
    <name type="scientific">Pisolithus tinctorius Marx 270</name>
    <dbReference type="NCBI Taxonomy" id="870435"/>
    <lineage>
        <taxon>Eukaryota</taxon>
        <taxon>Fungi</taxon>
        <taxon>Dikarya</taxon>
        <taxon>Basidiomycota</taxon>
        <taxon>Agaricomycotina</taxon>
        <taxon>Agaricomycetes</taxon>
        <taxon>Agaricomycetidae</taxon>
        <taxon>Boletales</taxon>
        <taxon>Sclerodermatineae</taxon>
        <taxon>Pisolithaceae</taxon>
        <taxon>Pisolithus</taxon>
    </lineage>
</organism>
<dbReference type="AlphaFoldDB" id="A0A0C3P775"/>